<name>A0A5B7J6J3_PORTR</name>
<evidence type="ECO:0000313" key="2">
    <source>
        <dbReference type="Proteomes" id="UP000324222"/>
    </source>
</evidence>
<dbReference type="AlphaFoldDB" id="A0A5B7J6J3"/>
<dbReference type="Proteomes" id="UP000324222">
    <property type="component" value="Unassembled WGS sequence"/>
</dbReference>
<organism evidence="1 2">
    <name type="scientific">Portunus trituberculatus</name>
    <name type="common">Swimming crab</name>
    <name type="synonym">Neptunus trituberculatus</name>
    <dbReference type="NCBI Taxonomy" id="210409"/>
    <lineage>
        <taxon>Eukaryota</taxon>
        <taxon>Metazoa</taxon>
        <taxon>Ecdysozoa</taxon>
        <taxon>Arthropoda</taxon>
        <taxon>Crustacea</taxon>
        <taxon>Multicrustacea</taxon>
        <taxon>Malacostraca</taxon>
        <taxon>Eumalacostraca</taxon>
        <taxon>Eucarida</taxon>
        <taxon>Decapoda</taxon>
        <taxon>Pleocyemata</taxon>
        <taxon>Brachyura</taxon>
        <taxon>Eubrachyura</taxon>
        <taxon>Portunoidea</taxon>
        <taxon>Portunidae</taxon>
        <taxon>Portuninae</taxon>
        <taxon>Portunus</taxon>
    </lineage>
</organism>
<comment type="caution">
    <text evidence="1">The sequence shown here is derived from an EMBL/GenBank/DDBJ whole genome shotgun (WGS) entry which is preliminary data.</text>
</comment>
<reference evidence="1 2" key="1">
    <citation type="submission" date="2019-05" db="EMBL/GenBank/DDBJ databases">
        <title>Another draft genome of Portunus trituberculatus and its Hox gene families provides insights of decapod evolution.</title>
        <authorList>
            <person name="Jeong J.-H."/>
            <person name="Song I."/>
            <person name="Kim S."/>
            <person name="Choi T."/>
            <person name="Kim D."/>
            <person name="Ryu S."/>
            <person name="Kim W."/>
        </authorList>
    </citation>
    <scope>NUCLEOTIDE SEQUENCE [LARGE SCALE GENOMIC DNA]</scope>
    <source>
        <tissue evidence="1">Muscle</tissue>
    </source>
</reference>
<dbReference type="EMBL" id="VSRR010078018">
    <property type="protein sequence ID" value="MPC88508.1"/>
    <property type="molecule type" value="Genomic_DNA"/>
</dbReference>
<evidence type="ECO:0000313" key="1">
    <source>
        <dbReference type="EMBL" id="MPC88508.1"/>
    </source>
</evidence>
<accession>A0A5B7J6J3</accession>
<keyword evidence="2" id="KW-1185">Reference proteome</keyword>
<gene>
    <name evidence="1" type="ORF">E2C01_083414</name>
</gene>
<protein>
    <submittedName>
        <fullName evidence="1">Uncharacterized protein</fullName>
    </submittedName>
</protein>
<proteinExistence type="predicted"/>
<sequence length="83" mass="9069">MFGAIAEVSCYRHDHNLLPIHRATRTCHLAGDEESKNHSDASTLASPSVSITVQTKINTRFITPSVTTLGQHTPPRPLLITAH</sequence>